<keyword evidence="1" id="KW-1133">Transmembrane helix</keyword>
<name>A0A9X4QWA1_9BACL</name>
<comment type="caution">
    <text evidence="2">The sequence shown here is derived from an EMBL/GenBank/DDBJ whole genome shotgun (WGS) entry which is preliminary data.</text>
</comment>
<sequence length="40" mass="4412">MYNVSTVNGEFGYGMSIALVMFVVILLLTLVNMKLVKSES</sequence>
<evidence type="ECO:0000313" key="2">
    <source>
        <dbReference type="EMBL" id="MDG0813434.1"/>
    </source>
</evidence>
<reference evidence="2" key="1">
    <citation type="submission" date="2022-10" db="EMBL/GenBank/DDBJ databases">
        <title>Comparative genomic analysis of Cohnella hashimotonis sp. nov., isolated from the International Space Station.</title>
        <authorList>
            <person name="Simpson A."/>
            <person name="Venkateswaran K."/>
        </authorList>
    </citation>
    <scope>NUCLEOTIDE SEQUENCE</scope>
    <source>
        <strain evidence="2">DSM 28161</strain>
    </source>
</reference>
<protein>
    <submittedName>
        <fullName evidence="2">Uncharacterized protein</fullName>
    </submittedName>
</protein>
<dbReference type="Proteomes" id="UP001153404">
    <property type="component" value="Unassembled WGS sequence"/>
</dbReference>
<keyword evidence="3" id="KW-1185">Reference proteome</keyword>
<dbReference type="AlphaFoldDB" id="A0A9X4QWA1"/>
<dbReference type="EMBL" id="JAPDIA010000008">
    <property type="protein sequence ID" value="MDG0813434.1"/>
    <property type="molecule type" value="Genomic_DNA"/>
</dbReference>
<evidence type="ECO:0000256" key="1">
    <source>
        <dbReference type="SAM" id="Phobius"/>
    </source>
</evidence>
<proteinExistence type="predicted"/>
<organism evidence="2 3">
    <name type="scientific">Cohnella rhizosphaerae</name>
    <dbReference type="NCBI Taxonomy" id="1457232"/>
    <lineage>
        <taxon>Bacteria</taxon>
        <taxon>Bacillati</taxon>
        <taxon>Bacillota</taxon>
        <taxon>Bacilli</taxon>
        <taxon>Bacillales</taxon>
        <taxon>Paenibacillaceae</taxon>
        <taxon>Cohnella</taxon>
    </lineage>
</organism>
<gene>
    <name evidence="2" type="ORF">OMP40_32230</name>
</gene>
<evidence type="ECO:0000313" key="3">
    <source>
        <dbReference type="Proteomes" id="UP001153404"/>
    </source>
</evidence>
<keyword evidence="1" id="KW-0472">Membrane</keyword>
<feature type="transmembrane region" description="Helical" evidence="1">
    <location>
        <begin position="12"/>
        <end position="31"/>
    </location>
</feature>
<accession>A0A9X4QWA1</accession>
<dbReference type="RefSeq" id="WP_277537367.1">
    <property type="nucleotide sequence ID" value="NZ_JAPDIA010000008.1"/>
</dbReference>
<keyword evidence="1" id="KW-0812">Transmembrane</keyword>